<accession>A0ABN3NHB3</accession>
<feature type="region of interest" description="Disordered" evidence="1">
    <location>
        <begin position="72"/>
        <end position="94"/>
    </location>
</feature>
<keyword evidence="3" id="KW-1185">Reference proteome</keyword>
<proteinExistence type="predicted"/>
<sequence length="94" mass="10559">MASEPFDRLRRLVERGILDRRAAPTGRRQKYVLTERAETSSPSVWLRVSGANGTPARRLKLPQFSLMTVVSRSQRPTDAHGRPVDVDRTDLCAA</sequence>
<protein>
    <submittedName>
        <fullName evidence="2">Uncharacterized protein</fullName>
    </submittedName>
</protein>
<dbReference type="InterPro" id="IPR036388">
    <property type="entry name" value="WH-like_DNA-bd_sf"/>
</dbReference>
<evidence type="ECO:0000313" key="3">
    <source>
        <dbReference type="Proteomes" id="UP001501777"/>
    </source>
</evidence>
<name>A0ABN3NHB3_STRLO</name>
<dbReference type="EMBL" id="BAAASG010000029">
    <property type="protein sequence ID" value="GAA2522282.1"/>
    <property type="molecule type" value="Genomic_DNA"/>
</dbReference>
<evidence type="ECO:0000256" key="1">
    <source>
        <dbReference type="SAM" id="MobiDB-lite"/>
    </source>
</evidence>
<feature type="compositionally biased region" description="Basic and acidic residues" evidence="1">
    <location>
        <begin position="75"/>
        <end position="94"/>
    </location>
</feature>
<dbReference type="Gene3D" id="1.10.10.10">
    <property type="entry name" value="Winged helix-like DNA-binding domain superfamily/Winged helix DNA-binding domain"/>
    <property type="match status" value="1"/>
</dbReference>
<comment type="caution">
    <text evidence="2">The sequence shown here is derived from an EMBL/GenBank/DDBJ whole genome shotgun (WGS) entry which is preliminary data.</text>
</comment>
<dbReference type="InterPro" id="IPR036390">
    <property type="entry name" value="WH_DNA-bd_sf"/>
</dbReference>
<dbReference type="Proteomes" id="UP001501777">
    <property type="component" value="Unassembled WGS sequence"/>
</dbReference>
<organism evidence="2 3">
    <name type="scientific">Streptomyces longisporus</name>
    <dbReference type="NCBI Taxonomy" id="1948"/>
    <lineage>
        <taxon>Bacteria</taxon>
        <taxon>Bacillati</taxon>
        <taxon>Actinomycetota</taxon>
        <taxon>Actinomycetes</taxon>
        <taxon>Kitasatosporales</taxon>
        <taxon>Streptomycetaceae</taxon>
        <taxon>Streptomyces</taxon>
    </lineage>
</organism>
<reference evidence="2 3" key="1">
    <citation type="journal article" date="2019" name="Int. J. Syst. Evol. Microbiol.">
        <title>The Global Catalogue of Microorganisms (GCM) 10K type strain sequencing project: providing services to taxonomists for standard genome sequencing and annotation.</title>
        <authorList>
            <consortium name="The Broad Institute Genomics Platform"/>
            <consortium name="The Broad Institute Genome Sequencing Center for Infectious Disease"/>
            <person name="Wu L."/>
            <person name="Ma J."/>
        </authorList>
    </citation>
    <scope>NUCLEOTIDE SEQUENCE [LARGE SCALE GENOMIC DNA]</scope>
    <source>
        <strain evidence="2 3">JCM 4395</strain>
    </source>
</reference>
<dbReference type="SUPFAM" id="SSF46785">
    <property type="entry name" value="Winged helix' DNA-binding domain"/>
    <property type="match status" value="1"/>
</dbReference>
<evidence type="ECO:0000313" key="2">
    <source>
        <dbReference type="EMBL" id="GAA2522282.1"/>
    </source>
</evidence>
<gene>
    <name evidence="2" type="ORF">GCM10010276_86420</name>
</gene>